<organism evidence="11 12">
    <name type="scientific">Diplocloster modestus</name>
    <dbReference type="NCBI Taxonomy" id="2850322"/>
    <lineage>
        <taxon>Bacteria</taxon>
        <taxon>Bacillati</taxon>
        <taxon>Bacillota</taxon>
        <taxon>Clostridia</taxon>
        <taxon>Lachnospirales</taxon>
        <taxon>Lachnospiraceae</taxon>
        <taxon>Diplocloster</taxon>
    </lineage>
</organism>
<evidence type="ECO:0000256" key="4">
    <source>
        <dbReference type="ARBA" id="ARBA00022679"/>
    </source>
</evidence>
<sequence>MKLFLLHYVMNLVSNAMKFTPEGGSIRLGYLSEPMDNGRSLVTLWVKDSGVGMSEDFRDRLFQPFEQENSSMTGFHTGSGLGLAIVKNLVELMGGDISVESQLGKGSTFTLRLPLPHSVMAQAEKESNGANLTSRLKGRRILFVEDNLLNREIGVNLLEQMGLLVDSAENGKAAVEAFERSEAGCYSLIFMDIQMPVMNGYDATRRIRASSHPDAKSIPILALSANAFDEDARKSLDAGMQGHLAKPIDMTELTKALKKHIR</sequence>
<dbReference type="InterPro" id="IPR004358">
    <property type="entry name" value="Sig_transdc_His_kin-like_C"/>
</dbReference>
<dbReference type="EMBL" id="JAHQCX010000015">
    <property type="protein sequence ID" value="MBU9727999.1"/>
    <property type="molecule type" value="Genomic_DNA"/>
</dbReference>
<dbReference type="PROSITE" id="PS50110">
    <property type="entry name" value="RESPONSE_REGULATORY"/>
    <property type="match status" value="1"/>
</dbReference>
<evidence type="ECO:0000259" key="9">
    <source>
        <dbReference type="PROSITE" id="PS50109"/>
    </source>
</evidence>
<dbReference type="RefSeq" id="WP_158354263.1">
    <property type="nucleotide sequence ID" value="NZ_JAHQCX010000015.1"/>
</dbReference>
<evidence type="ECO:0000256" key="5">
    <source>
        <dbReference type="ARBA" id="ARBA00022777"/>
    </source>
</evidence>
<dbReference type="Gene3D" id="3.30.565.10">
    <property type="entry name" value="Histidine kinase-like ATPase, C-terminal domain"/>
    <property type="match status" value="1"/>
</dbReference>
<accession>A0ABS6KBU7</accession>
<name>A0ABS6KBU7_9FIRM</name>
<protein>
    <recommendedName>
        <fullName evidence="3">Stage 0 sporulation protein A homolog</fullName>
        <ecNumber evidence="2">2.7.13.3</ecNumber>
    </recommendedName>
</protein>
<dbReference type="InterPro" id="IPR005467">
    <property type="entry name" value="His_kinase_dom"/>
</dbReference>
<dbReference type="InterPro" id="IPR036890">
    <property type="entry name" value="HATPase_C_sf"/>
</dbReference>
<comment type="function">
    <text evidence="7">May play the central regulatory role in sporulation. It may be an element of the effector pathway responsible for the activation of sporulation genes in response to nutritional stress. Spo0A may act in concert with spo0H (a sigma factor) to control the expression of some genes that are critical to the sporulation process.</text>
</comment>
<evidence type="ECO:0000313" key="11">
    <source>
        <dbReference type="EMBL" id="MBU9727999.1"/>
    </source>
</evidence>
<dbReference type="SMART" id="SM00387">
    <property type="entry name" value="HATPase_c"/>
    <property type="match status" value="1"/>
</dbReference>
<dbReference type="CDD" id="cd16922">
    <property type="entry name" value="HATPase_EvgS-ArcB-TorS-like"/>
    <property type="match status" value="1"/>
</dbReference>
<feature type="domain" description="Histidine kinase" evidence="9">
    <location>
        <begin position="1"/>
        <end position="117"/>
    </location>
</feature>
<comment type="catalytic activity">
    <reaction evidence="1">
        <text>ATP + protein L-histidine = ADP + protein N-phospho-L-histidine.</text>
        <dbReference type="EC" id="2.7.13.3"/>
    </reaction>
</comment>
<dbReference type="InterPro" id="IPR003594">
    <property type="entry name" value="HATPase_dom"/>
</dbReference>
<dbReference type="InterPro" id="IPR011006">
    <property type="entry name" value="CheY-like_superfamily"/>
</dbReference>
<dbReference type="PRINTS" id="PR00344">
    <property type="entry name" value="BCTRLSENSOR"/>
</dbReference>
<dbReference type="CDD" id="cd17546">
    <property type="entry name" value="REC_hyHK_CKI1_RcsC-like"/>
    <property type="match status" value="1"/>
</dbReference>
<feature type="domain" description="Response regulatory" evidence="10">
    <location>
        <begin position="140"/>
        <end position="261"/>
    </location>
</feature>
<dbReference type="PANTHER" id="PTHR43047:SF72">
    <property type="entry name" value="OSMOSENSING HISTIDINE PROTEIN KINASE SLN1"/>
    <property type="match status" value="1"/>
</dbReference>
<comment type="caution">
    <text evidence="11">The sequence shown here is derived from an EMBL/GenBank/DDBJ whole genome shotgun (WGS) entry which is preliminary data.</text>
</comment>
<evidence type="ECO:0000256" key="7">
    <source>
        <dbReference type="ARBA" id="ARBA00024867"/>
    </source>
</evidence>
<keyword evidence="5" id="KW-0418">Kinase</keyword>
<dbReference type="Pfam" id="PF02518">
    <property type="entry name" value="HATPase_c"/>
    <property type="match status" value="1"/>
</dbReference>
<keyword evidence="12" id="KW-1185">Reference proteome</keyword>
<dbReference type="Proteomes" id="UP001314681">
    <property type="component" value="Unassembled WGS sequence"/>
</dbReference>
<evidence type="ECO:0000256" key="6">
    <source>
        <dbReference type="ARBA" id="ARBA00023012"/>
    </source>
</evidence>
<dbReference type="SMART" id="SM00448">
    <property type="entry name" value="REC"/>
    <property type="match status" value="1"/>
</dbReference>
<dbReference type="Pfam" id="PF00072">
    <property type="entry name" value="Response_reg"/>
    <property type="match status" value="1"/>
</dbReference>
<dbReference type="InterPro" id="IPR001789">
    <property type="entry name" value="Sig_transdc_resp-reg_receiver"/>
</dbReference>
<dbReference type="SUPFAM" id="SSF55874">
    <property type="entry name" value="ATPase domain of HSP90 chaperone/DNA topoisomerase II/histidine kinase"/>
    <property type="match status" value="1"/>
</dbReference>
<keyword evidence="6" id="KW-0902">Two-component regulatory system</keyword>
<evidence type="ECO:0000256" key="2">
    <source>
        <dbReference type="ARBA" id="ARBA00012438"/>
    </source>
</evidence>
<dbReference type="EC" id="2.7.13.3" evidence="2"/>
<dbReference type="Gene3D" id="3.40.50.2300">
    <property type="match status" value="1"/>
</dbReference>
<evidence type="ECO:0000256" key="8">
    <source>
        <dbReference type="PROSITE-ProRule" id="PRU00169"/>
    </source>
</evidence>
<keyword evidence="4" id="KW-0808">Transferase</keyword>
<dbReference type="PROSITE" id="PS50109">
    <property type="entry name" value="HIS_KIN"/>
    <property type="match status" value="1"/>
</dbReference>
<proteinExistence type="predicted"/>
<gene>
    <name evidence="11" type="ORF">KTH90_18480</name>
</gene>
<feature type="modified residue" description="4-aspartylphosphate" evidence="8">
    <location>
        <position position="192"/>
    </location>
</feature>
<evidence type="ECO:0000256" key="1">
    <source>
        <dbReference type="ARBA" id="ARBA00000085"/>
    </source>
</evidence>
<evidence type="ECO:0000313" key="12">
    <source>
        <dbReference type="Proteomes" id="UP001314681"/>
    </source>
</evidence>
<dbReference type="PANTHER" id="PTHR43047">
    <property type="entry name" value="TWO-COMPONENT HISTIDINE PROTEIN KINASE"/>
    <property type="match status" value="1"/>
</dbReference>
<keyword evidence="8" id="KW-0597">Phosphoprotein</keyword>
<reference evidence="11 12" key="1">
    <citation type="submission" date="2021-06" db="EMBL/GenBank/DDBJ databases">
        <title>Description of novel taxa of the family Lachnospiraceae.</title>
        <authorList>
            <person name="Chaplin A.V."/>
            <person name="Sokolova S.R."/>
            <person name="Pikina A.P."/>
            <person name="Korzhanova M."/>
            <person name="Belova V."/>
            <person name="Korostin D."/>
            <person name="Efimov B.A."/>
        </authorList>
    </citation>
    <scope>NUCLEOTIDE SEQUENCE [LARGE SCALE GENOMIC DNA]</scope>
    <source>
        <strain evidence="11 12">ASD4241</strain>
    </source>
</reference>
<dbReference type="SUPFAM" id="SSF52172">
    <property type="entry name" value="CheY-like"/>
    <property type="match status" value="1"/>
</dbReference>
<evidence type="ECO:0000259" key="10">
    <source>
        <dbReference type="PROSITE" id="PS50110"/>
    </source>
</evidence>
<evidence type="ECO:0000256" key="3">
    <source>
        <dbReference type="ARBA" id="ARBA00018672"/>
    </source>
</evidence>